<keyword evidence="2" id="KW-0472">Membrane</keyword>
<dbReference type="AlphaFoldDB" id="A0A370GJI4"/>
<feature type="compositionally biased region" description="Polar residues" evidence="1">
    <location>
        <begin position="15"/>
        <end position="31"/>
    </location>
</feature>
<evidence type="ECO:0008006" key="5">
    <source>
        <dbReference type="Google" id="ProtNLM"/>
    </source>
</evidence>
<dbReference type="Proteomes" id="UP000255355">
    <property type="component" value="Unassembled WGS sequence"/>
</dbReference>
<feature type="compositionally biased region" description="Low complexity" evidence="1">
    <location>
        <begin position="35"/>
        <end position="46"/>
    </location>
</feature>
<dbReference type="RefSeq" id="WP_068024033.1">
    <property type="nucleotide sequence ID" value="NZ_QQAZ01000018.1"/>
</dbReference>
<proteinExistence type="predicted"/>
<evidence type="ECO:0000256" key="2">
    <source>
        <dbReference type="SAM" id="Phobius"/>
    </source>
</evidence>
<sequence>MTGTNPPHDREQPDQGGQPNETVQWWSTPPAHTSPETPVTGTEPTVLGGGRQGPVTGTDPTVLGAGFDSYLGTSQPPPSQPQYGQQSQPQYPQQSQPQYQQSAPQYPQQAQPQGGYPPPPYGNAPYGQQQYPGRPYPPPKKGSAAPWIIGGVVGLVVIIGAVVGIVALASRDSGDGGGGGLTGTDSKVDGNYSMTNVTDACALVDTAVLRKWAPTPDGTPEHTERQPDSTLGGGSLECRASYTGAGKYGDDGSDLDFEADFQSEYGTPDFNNWKDYDTQTTGSGRSSGIITGLGQDAYYAVYEQSYSSFVTLDYTCAVLDSNLSAKVKFSIDTPTATNKDDVGTACKDQLKKALTALHK</sequence>
<dbReference type="SUPFAM" id="SSF81995">
    <property type="entry name" value="beta-sandwich domain of Sec23/24"/>
    <property type="match status" value="1"/>
</dbReference>
<keyword evidence="2" id="KW-1133">Transmembrane helix</keyword>
<comment type="caution">
    <text evidence="3">The sequence shown here is derived from an EMBL/GenBank/DDBJ whole genome shotgun (WGS) entry which is preliminary data.</text>
</comment>
<organism evidence="3 4">
    <name type="scientific">Nocardia mexicana</name>
    <dbReference type="NCBI Taxonomy" id="279262"/>
    <lineage>
        <taxon>Bacteria</taxon>
        <taxon>Bacillati</taxon>
        <taxon>Actinomycetota</taxon>
        <taxon>Actinomycetes</taxon>
        <taxon>Mycobacteriales</taxon>
        <taxon>Nocardiaceae</taxon>
        <taxon>Nocardia</taxon>
    </lineage>
</organism>
<dbReference type="EMBL" id="QQAZ01000018">
    <property type="protein sequence ID" value="RDI43845.1"/>
    <property type="molecule type" value="Genomic_DNA"/>
</dbReference>
<accession>A0A370GJI4</accession>
<evidence type="ECO:0000313" key="3">
    <source>
        <dbReference type="EMBL" id="RDI43845.1"/>
    </source>
</evidence>
<keyword evidence="2" id="KW-0812">Transmembrane</keyword>
<keyword evidence="4" id="KW-1185">Reference proteome</keyword>
<feature type="region of interest" description="Disordered" evidence="1">
    <location>
        <begin position="1"/>
        <end position="142"/>
    </location>
</feature>
<feature type="region of interest" description="Disordered" evidence="1">
    <location>
        <begin position="170"/>
        <end position="189"/>
    </location>
</feature>
<evidence type="ECO:0000313" key="4">
    <source>
        <dbReference type="Proteomes" id="UP000255355"/>
    </source>
</evidence>
<feature type="transmembrane region" description="Helical" evidence="2">
    <location>
        <begin position="144"/>
        <end position="169"/>
    </location>
</feature>
<dbReference type="STRING" id="1210089.GCA_001613165_04923"/>
<feature type="region of interest" description="Disordered" evidence="1">
    <location>
        <begin position="212"/>
        <end position="236"/>
    </location>
</feature>
<feature type="compositionally biased region" description="Low complexity" evidence="1">
    <location>
        <begin position="81"/>
        <end position="114"/>
    </location>
</feature>
<evidence type="ECO:0000256" key="1">
    <source>
        <dbReference type="SAM" id="MobiDB-lite"/>
    </source>
</evidence>
<gene>
    <name evidence="3" type="ORF">DFR68_11824</name>
</gene>
<feature type="compositionally biased region" description="Low complexity" evidence="1">
    <location>
        <begin position="123"/>
        <end position="133"/>
    </location>
</feature>
<reference evidence="3 4" key="1">
    <citation type="submission" date="2018-07" db="EMBL/GenBank/DDBJ databases">
        <title>Genomic Encyclopedia of Type Strains, Phase IV (KMG-IV): sequencing the most valuable type-strain genomes for metagenomic binning, comparative biology and taxonomic classification.</title>
        <authorList>
            <person name="Goeker M."/>
        </authorList>
    </citation>
    <scope>NUCLEOTIDE SEQUENCE [LARGE SCALE GENOMIC DNA]</scope>
    <source>
        <strain evidence="3 4">DSM 44952</strain>
    </source>
</reference>
<protein>
    <recommendedName>
        <fullName evidence="5">DUF3558 domain-containing protein</fullName>
    </recommendedName>
</protein>
<name>A0A370GJI4_9NOCA</name>